<evidence type="ECO:0000313" key="3">
    <source>
        <dbReference type="Proteomes" id="UP000030848"/>
    </source>
</evidence>
<organism evidence="2 3">
    <name type="scientific">Saccharomonospora viridis</name>
    <dbReference type="NCBI Taxonomy" id="1852"/>
    <lineage>
        <taxon>Bacteria</taxon>
        <taxon>Bacillati</taxon>
        <taxon>Actinomycetota</taxon>
        <taxon>Actinomycetes</taxon>
        <taxon>Pseudonocardiales</taxon>
        <taxon>Pseudonocardiaceae</taxon>
        <taxon>Saccharomonospora</taxon>
    </lineage>
</organism>
<reference evidence="2 3" key="1">
    <citation type="submission" date="2014-10" db="EMBL/GenBank/DDBJ databases">
        <title>Genome sequence of Micropolyspora internatus JCM3315.</title>
        <authorList>
            <person name="Shin S.-K."/>
            <person name="Yi H."/>
        </authorList>
    </citation>
    <scope>NUCLEOTIDE SEQUENCE [LARGE SCALE GENOMIC DNA]</scope>
    <source>
        <strain evidence="2 3">JCM 3315</strain>
    </source>
</reference>
<feature type="region of interest" description="Disordered" evidence="1">
    <location>
        <begin position="39"/>
        <end position="59"/>
    </location>
</feature>
<dbReference type="Proteomes" id="UP000030848">
    <property type="component" value="Unassembled WGS sequence"/>
</dbReference>
<protein>
    <submittedName>
        <fullName evidence="2">Uncharacterized protein</fullName>
    </submittedName>
</protein>
<sequence length="59" mass="6511">MEESHVAKLEPSVVGTTRNPRYITRTCVRFSCSAGFGDAPEELRHDDAGRRAMPAHPSI</sequence>
<dbReference type="EMBL" id="JRZE01000001">
    <property type="protein sequence ID" value="KHF46105.1"/>
    <property type="molecule type" value="Genomic_DNA"/>
</dbReference>
<evidence type="ECO:0000313" key="2">
    <source>
        <dbReference type="EMBL" id="KHF46105.1"/>
    </source>
</evidence>
<dbReference type="AlphaFoldDB" id="A0A837DFW4"/>
<gene>
    <name evidence="2" type="ORF">MINT15_04060</name>
</gene>
<feature type="compositionally biased region" description="Basic and acidic residues" evidence="1">
    <location>
        <begin position="41"/>
        <end position="50"/>
    </location>
</feature>
<comment type="caution">
    <text evidence="2">The sequence shown here is derived from an EMBL/GenBank/DDBJ whole genome shotgun (WGS) entry which is preliminary data.</text>
</comment>
<evidence type="ECO:0000256" key="1">
    <source>
        <dbReference type="SAM" id="MobiDB-lite"/>
    </source>
</evidence>
<proteinExistence type="predicted"/>
<accession>A0A837DFW4</accession>
<name>A0A837DFW4_9PSEU</name>